<dbReference type="Gene3D" id="3.10.350.10">
    <property type="entry name" value="LysM domain"/>
    <property type="match status" value="1"/>
</dbReference>
<dbReference type="SUPFAM" id="SSF54106">
    <property type="entry name" value="LysM domain"/>
    <property type="match status" value="1"/>
</dbReference>
<feature type="domain" description="LysM" evidence="1">
    <location>
        <begin position="127"/>
        <end position="173"/>
    </location>
</feature>
<dbReference type="CDD" id="cd00118">
    <property type="entry name" value="LysM"/>
    <property type="match status" value="1"/>
</dbReference>
<dbReference type="SMART" id="SM00257">
    <property type="entry name" value="LysM"/>
    <property type="match status" value="1"/>
</dbReference>
<dbReference type="InterPro" id="IPR036779">
    <property type="entry name" value="LysM_dom_sf"/>
</dbReference>
<dbReference type="InterPro" id="IPR018392">
    <property type="entry name" value="LysM"/>
</dbReference>
<evidence type="ECO:0000313" key="2">
    <source>
        <dbReference type="EMBL" id="BDS08828.1"/>
    </source>
</evidence>
<sequence>MRIMLIIKAIAGLLVLGAMGGTAFLMKEYTGTVKDMPGTMMERQRLVELELKQKAEEGVRSDNEPGEKAFQRARELLAMESMAEAEEKLKYIVSFYPSAKSATEARHILGEINMDRLLDPEWKEGKSVITVKRGDNYSLIVRKNKTTMDSLTHLSKLTDADPRGLQPGQKLTIMPLELRMEIDLRRKNLTIYNGGEFVKEYPLLKVNYEHKGKARHLEVGGIRGWAKDKFVSVHTVDYRDSSKVIQLSDKSLAIRALPQDNDGDLGRGFYLSEADMEELPLVLRPGNDVEIKN</sequence>
<proteinExistence type="predicted"/>
<reference evidence="2" key="1">
    <citation type="submission" date="2024-07" db="EMBL/GenBank/DDBJ databases">
        <title>Complete genome sequence of Verrucomicrobiaceae bacterium NT6N.</title>
        <authorList>
            <person name="Huang C."/>
            <person name="Takami H."/>
            <person name="Hamasaki K."/>
        </authorList>
    </citation>
    <scope>NUCLEOTIDE SEQUENCE</scope>
    <source>
        <strain evidence="2">NT6N</strain>
    </source>
</reference>
<dbReference type="Pfam" id="PF01476">
    <property type="entry name" value="LysM"/>
    <property type="match status" value="1"/>
</dbReference>
<dbReference type="PROSITE" id="PS51782">
    <property type="entry name" value="LYSM"/>
    <property type="match status" value="1"/>
</dbReference>
<name>A0AAT9FS70_9BACT</name>
<dbReference type="KEGG" id="osu:NT6N_38680"/>
<evidence type="ECO:0000259" key="1">
    <source>
        <dbReference type="PROSITE" id="PS51782"/>
    </source>
</evidence>
<accession>A0AAT9FS70</accession>
<gene>
    <name evidence="2" type="ORF">NT6N_38680</name>
</gene>
<protein>
    <recommendedName>
        <fullName evidence="1">LysM domain-containing protein</fullName>
    </recommendedName>
</protein>
<organism evidence="2">
    <name type="scientific">Oceaniferula spumae</name>
    <dbReference type="NCBI Taxonomy" id="2979115"/>
    <lineage>
        <taxon>Bacteria</taxon>
        <taxon>Pseudomonadati</taxon>
        <taxon>Verrucomicrobiota</taxon>
        <taxon>Verrucomicrobiia</taxon>
        <taxon>Verrucomicrobiales</taxon>
        <taxon>Verrucomicrobiaceae</taxon>
        <taxon>Oceaniferula</taxon>
    </lineage>
</organism>
<dbReference type="EMBL" id="AP026866">
    <property type="protein sequence ID" value="BDS08828.1"/>
    <property type="molecule type" value="Genomic_DNA"/>
</dbReference>
<dbReference type="AlphaFoldDB" id="A0AAT9FS70"/>